<accession>A0A1D2M312</accession>
<protein>
    <submittedName>
        <fullName evidence="2">Uncharacterized protein</fullName>
    </submittedName>
</protein>
<evidence type="ECO:0000256" key="1">
    <source>
        <dbReference type="SAM" id="MobiDB-lite"/>
    </source>
</evidence>
<dbReference type="EMBL" id="LJIJ01005494">
    <property type="protein sequence ID" value="ODM87358.1"/>
    <property type="molecule type" value="Genomic_DNA"/>
</dbReference>
<dbReference type="AlphaFoldDB" id="A0A1D2M312"/>
<keyword evidence="3" id="KW-1185">Reference proteome</keyword>
<reference evidence="2 3" key="1">
    <citation type="journal article" date="2016" name="Genome Biol. Evol.">
        <title>Gene Family Evolution Reflects Adaptation to Soil Environmental Stressors in the Genome of the Collembolan Orchesella cincta.</title>
        <authorList>
            <person name="Faddeeva-Vakhrusheva A."/>
            <person name="Derks M.F."/>
            <person name="Anvar S.Y."/>
            <person name="Agamennone V."/>
            <person name="Suring W."/>
            <person name="Smit S."/>
            <person name="van Straalen N.M."/>
            <person name="Roelofs D."/>
        </authorList>
    </citation>
    <scope>NUCLEOTIDE SEQUENCE [LARGE SCALE GENOMIC DNA]</scope>
    <source>
        <tissue evidence="2">Mixed pool</tissue>
    </source>
</reference>
<organism evidence="2 3">
    <name type="scientific">Orchesella cincta</name>
    <name type="common">Springtail</name>
    <name type="synonym">Podura cincta</name>
    <dbReference type="NCBI Taxonomy" id="48709"/>
    <lineage>
        <taxon>Eukaryota</taxon>
        <taxon>Metazoa</taxon>
        <taxon>Ecdysozoa</taxon>
        <taxon>Arthropoda</taxon>
        <taxon>Hexapoda</taxon>
        <taxon>Collembola</taxon>
        <taxon>Entomobryomorpha</taxon>
        <taxon>Entomobryoidea</taxon>
        <taxon>Orchesellidae</taxon>
        <taxon>Orchesellinae</taxon>
        <taxon>Orchesella</taxon>
    </lineage>
</organism>
<comment type="caution">
    <text evidence="2">The sequence shown here is derived from an EMBL/GenBank/DDBJ whole genome shotgun (WGS) entry which is preliminary data.</text>
</comment>
<proteinExistence type="predicted"/>
<gene>
    <name evidence="2" type="ORF">Ocin01_19324</name>
</gene>
<evidence type="ECO:0000313" key="3">
    <source>
        <dbReference type="Proteomes" id="UP000094527"/>
    </source>
</evidence>
<dbReference type="Proteomes" id="UP000094527">
    <property type="component" value="Unassembled WGS sequence"/>
</dbReference>
<sequence>MPRPTPPPHCTLENNEICALGLSQFEEPDDPLRGGISVLKPKWVFRLTLLMENAKGIGPGSFSSLLVDVDSERIVEPIWKQRSAALFNQRIGKTGGNVLERWISMQTLPLAPGKHMSLQSSGVGHNENAFVGRRTNTSSGSDKRDAQWSLTIDPHLPKPEFASSKSITDNIASNLEHKYPRGIT</sequence>
<name>A0A1D2M312_ORCCI</name>
<feature type="region of interest" description="Disordered" evidence="1">
    <location>
        <begin position="117"/>
        <end position="150"/>
    </location>
</feature>
<evidence type="ECO:0000313" key="2">
    <source>
        <dbReference type="EMBL" id="ODM87358.1"/>
    </source>
</evidence>